<name>U2ZVR1_9SPHN</name>
<dbReference type="AlphaFoldDB" id="U2ZVR1"/>
<dbReference type="EMBL" id="BASZ01000005">
    <property type="protein sequence ID" value="GAD49459.1"/>
    <property type="molecule type" value="Genomic_DNA"/>
</dbReference>
<dbReference type="OrthoDB" id="9813368at2"/>
<dbReference type="Proteomes" id="UP000016568">
    <property type="component" value="Unassembled WGS sequence"/>
</dbReference>
<dbReference type="InterPro" id="IPR041382">
    <property type="entry name" value="SH3_16"/>
</dbReference>
<accession>U2ZVR1</accession>
<comment type="caution">
    <text evidence="2">The sequence shown here is derived from an EMBL/GenBank/DDBJ whole genome shotgun (WGS) entry which is preliminary data.</text>
</comment>
<dbReference type="RefSeq" id="WP_021690365.1">
    <property type="nucleotide sequence ID" value="NZ_BASZ01000005.1"/>
</dbReference>
<evidence type="ECO:0000313" key="3">
    <source>
        <dbReference type="Proteomes" id="UP000016568"/>
    </source>
</evidence>
<reference evidence="2 3" key="1">
    <citation type="submission" date="2013-09" db="EMBL/GenBank/DDBJ databases">
        <title>Whole genome shotgun sequence of Novosphingobium tardaugens NBRC 16725.</title>
        <authorList>
            <person name="Isaki S."/>
            <person name="Hosoyama A."/>
            <person name="Tsuchikane K."/>
            <person name="Katsumata H."/>
            <person name="Ando Y."/>
            <person name="Yamazaki S."/>
            <person name="Fujita N."/>
        </authorList>
    </citation>
    <scope>NUCLEOTIDE SEQUENCE [LARGE SCALE GENOMIC DNA]</scope>
    <source>
        <strain evidence="2 3">NBRC 16725</strain>
    </source>
</reference>
<evidence type="ECO:0000259" key="1">
    <source>
        <dbReference type="Pfam" id="PF18348"/>
    </source>
</evidence>
<dbReference type="eggNOG" id="COG0791">
    <property type="taxonomic scope" value="Bacteria"/>
</dbReference>
<dbReference type="Pfam" id="PF18348">
    <property type="entry name" value="SH3_16"/>
    <property type="match status" value="1"/>
</dbReference>
<gene>
    <name evidence="2" type="ORF">NT2_05_03800</name>
</gene>
<dbReference type="KEGG" id="ntd:EGO55_13150"/>
<keyword evidence="3" id="KW-1185">Reference proteome</keyword>
<feature type="domain" description="Bacterial dipeptidyl-peptidase SH3" evidence="1">
    <location>
        <begin position="59"/>
        <end position="107"/>
    </location>
</feature>
<proteinExistence type="predicted"/>
<sequence length="110" mass="11747">MTEPTIPTGQLTLSGPSEKLDAAHWPVRGDLAHIRLAGRCFVPHYAVPVPHDTLQDTALHAAARQDADVIAQLAAGTVFNVLDIAGQWAWGQVGEDGLVGYVALTQLEKK</sequence>
<evidence type="ECO:0000313" key="2">
    <source>
        <dbReference type="EMBL" id="GAD49459.1"/>
    </source>
</evidence>
<organism evidence="2 3">
    <name type="scientific">Caenibius tardaugens NBRC 16725</name>
    <dbReference type="NCBI Taxonomy" id="1219035"/>
    <lineage>
        <taxon>Bacteria</taxon>
        <taxon>Pseudomonadati</taxon>
        <taxon>Pseudomonadota</taxon>
        <taxon>Alphaproteobacteria</taxon>
        <taxon>Sphingomonadales</taxon>
        <taxon>Erythrobacteraceae</taxon>
        <taxon>Caenibius</taxon>
    </lineage>
</organism>
<protein>
    <recommendedName>
        <fullName evidence="1">Bacterial dipeptidyl-peptidase SH3 domain-containing protein</fullName>
    </recommendedName>
</protein>